<dbReference type="InterPro" id="IPR017945">
    <property type="entry name" value="DHBP_synth_RibB-like_a/b_dom"/>
</dbReference>
<dbReference type="SUPFAM" id="SSF55821">
    <property type="entry name" value="YrdC/RibB"/>
    <property type="match status" value="1"/>
</dbReference>
<dbReference type="NCBIfam" id="TIGR00057">
    <property type="entry name" value="L-threonylcarbamoyladenylate synthase"/>
    <property type="match status" value="1"/>
</dbReference>
<evidence type="ECO:0000256" key="7">
    <source>
        <dbReference type="ARBA" id="ARBA00022695"/>
    </source>
</evidence>
<feature type="domain" description="YrdC-like" evidence="12">
    <location>
        <begin position="9"/>
        <end position="179"/>
    </location>
</feature>
<dbReference type="GO" id="GO:0008033">
    <property type="term" value="P:tRNA processing"/>
    <property type="evidence" value="ECO:0007669"/>
    <property type="project" value="UniProtKB-KW"/>
</dbReference>
<keyword evidence="5" id="KW-0808">Transferase</keyword>
<evidence type="ECO:0000256" key="9">
    <source>
        <dbReference type="ARBA" id="ARBA00022840"/>
    </source>
</evidence>
<sequence length="179" mass="19981">MMKVVKATNKNISHAAKIIKCGGVVVFPTDTSYGLGGLFDNKKIINRVLKIKQRKDKKFTLVASSLNQVEKFFKLNSSQKKLAQKYWPGPISLVVSKQFAVRVPKNKVAQSLARRAGKPIIATSANISGRQPVFSPDQLKIQFQNKKSLPDLILDFGKLEKTKSSKIILVTKKGWESLR</sequence>
<dbReference type="Pfam" id="PF01300">
    <property type="entry name" value="Sua5_yciO_yrdC"/>
    <property type="match status" value="1"/>
</dbReference>
<accession>A0A2H0W1C7</accession>
<comment type="caution">
    <text evidence="13">The sequence shown here is derived from an EMBL/GenBank/DDBJ whole genome shotgun (WGS) entry which is preliminary data.</text>
</comment>
<evidence type="ECO:0000313" key="13">
    <source>
        <dbReference type="EMBL" id="PIS05162.1"/>
    </source>
</evidence>
<reference evidence="14" key="1">
    <citation type="submission" date="2017-09" db="EMBL/GenBank/DDBJ databases">
        <title>Depth-based differentiation of microbial function through sediment-hosted aquifers and enrichment of novel symbionts in the deep terrestrial subsurface.</title>
        <authorList>
            <person name="Probst A.J."/>
            <person name="Ladd B."/>
            <person name="Jarett J.K."/>
            <person name="Geller-Mcgrath D.E."/>
            <person name="Sieber C.M.K."/>
            <person name="Emerson J.B."/>
            <person name="Anantharaman K."/>
            <person name="Thomas B.C."/>
            <person name="Malmstrom R."/>
            <person name="Stieglmeier M."/>
            <person name="Klingl A."/>
            <person name="Woyke T."/>
            <person name="Ryan C.M."/>
            <person name="Banfield J.F."/>
        </authorList>
    </citation>
    <scope>NUCLEOTIDE SEQUENCE [LARGE SCALE GENOMIC DNA]</scope>
</reference>
<evidence type="ECO:0000256" key="2">
    <source>
        <dbReference type="ARBA" id="ARBA00007663"/>
    </source>
</evidence>
<keyword evidence="9" id="KW-0067">ATP-binding</keyword>
<keyword evidence="7" id="KW-0548">Nucleotidyltransferase</keyword>
<dbReference type="InterPro" id="IPR006070">
    <property type="entry name" value="Sua5-like_dom"/>
</dbReference>
<keyword evidence="4" id="KW-0963">Cytoplasm</keyword>
<dbReference type="GO" id="GO:0003725">
    <property type="term" value="F:double-stranded RNA binding"/>
    <property type="evidence" value="ECO:0007669"/>
    <property type="project" value="InterPro"/>
</dbReference>
<dbReference type="GO" id="GO:0005737">
    <property type="term" value="C:cytoplasm"/>
    <property type="evidence" value="ECO:0007669"/>
    <property type="project" value="UniProtKB-SubCell"/>
</dbReference>
<dbReference type="GO" id="GO:0000049">
    <property type="term" value="F:tRNA binding"/>
    <property type="evidence" value="ECO:0007669"/>
    <property type="project" value="TreeGrafter"/>
</dbReference>
<dbReference type="AlphaFoldDB" id="A0A2H0W1C7"/>
<dbReference type="Gene3D" id="3.90.870.10">
    <property type="entry name" value="DHBP synthase"/>
    <property type="match status" value="1"/>
</dbReference>
<dbReference type="PANTHER" id="PTHR17490">
    <property type="entry name" value="SUA5"/>
    <property type="match status" value="1"/>
</dbReference>
<organism evidence="13 14">
    <name type="scientific">Candidatus Buchananbacteria bacterium CG10_big_fil_rev_8_21_14_0_10_42_9</name>
    <dbReference type="NCBI Taxonomy" id="1974526"/>
    <lineage>
        <taxon>Bacteria</taxon>
        <taxon>Candidatus Buchananiibacteriota</taxon>
    </lineage>
</organism>
<gene>
    <name evidence="13" type="ORF">COT81_02365</name>
</gene>
<evidence type="ECO:0000256" key="1">
    <source>
        <dbReference type="ARBA" id="ARBA00004496"/>
    </source>
</evidence>
<dbReference type="EC" id="2.7.7.87" evidence="3"/>
<evidence type="ECO:0000256" key="4">
    <source>
        <dbReference type="ARBA" id="ARBA00022490"/>
    </source>
</evidence>
<evidence type="ECO:0000256" key="5">
    <source>
        <dbReference type="ARBA" id="ARBA00022679"/>
    </source>
</evidence>
<dbReference type="PROSITE" id="PS51163">
    <property type="entry name" value="YRDC"/>
    <property type="match status" value="1"/>
</dbReference>
<proteinExistence type="inferred from homology"/>
<comment type="similarity">
    <text evidence="2">Belongs to the SUA5 family.</text>
</comment>
<dbReference type="PANTHER" id="PTHR17490:SF16">
    <property type="entry name" value="THREONYLCARBAMOYL-AMP SYNTHASE"/>
    <property type="match status" value="1"/>
</dbReference>
<evidence type="ECO:0000256" key="8">
    <source>
        <dbReference type="ARBA" id="ARBA00022741"/>
    </source>
</evidence>
<dbReference type="InterPro" id="IPR050156">
    <property type="entry name" value="TC-AMP_synthase_SUA5"/>
</dbReference>
<keyword evidence="6" id="KW-0819">tRNA processing</keyword>
<evidence type="ECO:0000313" key="14">
    <source>
        <dbReference type="Proteomes" id="UP000230935"/>
    </source>
</evidence>
<dbReference type="EMBL" id="PEZZ01000017">
    <property type="protein sequence ID" value="PIS05162.1"/>
    <property type="molecule type" value="Genomic_DNA"/>
</dbReference>
<dbReference type="GO" id="GO:0006450">
    <property type="term" value="P:regulation of translational fidelity"/>
    <property type="evidence" value="ECO:0007669"/>
    <property type="project" value="TreeGrafter"/>
</dbReference>
<dbReference type="Proteomes" id="UP000230935">
    <property type="component" value="Unassembled WGS sequence"/>
</dbReference>
<comment type="catalytic activity">
    <reaction evidence="11">
        <text>L-threonine + hydrogencarbonate + ATP = L-threonylcarbamoyladenylate + diphosphate + H2O</text>
        <dbReference type="Rhea" id="RHEA:36407"/>
        <dbReference type="ChEBI" id="CHEBI:15377"/>
        <dbReference type="ChEBI" id="CHEBI:17544"/>
        <dbReference type="ChEBI" id="CHEBI:30616"/>
        <dbReference type="ChEBI" id="CHEBI:33019"/>
        <dbReference type="ChEBI" id="CHEBI:57926"/>
        <dbReference type="ChEBI" id="CHEBI:73682"/>
        <dbReference type="EC" id="2.7.7.87"/>
    </reaction>
</comment>
<evidence type="ECO:0000256" key="11">
    <source>
        <dbReference type="ARBA" id="ARBA00048366"/>
    </source>
</evidence>
<protein>
    <recommendedName>
        <fullName evidence="10">L-threonylcarbamoyladenylate synthase</fullName>
        <ecNumber evidence="3">2.7.7.87</ecNumber>
    </recommendedName>
    <alternativeName>
        <fullName evidence="10">L-threonylcarbamoyladenylate synthase</fullName>
    </alternativeName>
</protein>
<keyword evidence="8" id="KW-0547">Nucleotide-binding</keyword>
<evidence type="ECO:0000256" key="10">
    <source>
        <dbReference type="ARBA" id="ARBA00029774"/>
    </source>
</evidence>
<dbReference type="GO" id="GO:0005524">
    <property type="term" value="F:ATP binding"/>
    <property type="evidence" value="ECO:0007669"/>
    <property type="project" value="UniProtKB-KW"/>
</dbReference>
<evidence type="ECO:0000256" key="3">
    <source>
        <dbReference type="ARBA" id="ARBA00012584"/>
    </source>
</evidence>
<name>A0A2H0W1C7_9BACT</name>
<comment type="subcellular location">
    <subcellularLocation>
        <location evidence="1">Cytoplasm</location>
    </subcellularLocation>
</comment>
<dbReference type="GO" id="GO:0061710">
    <property type="term" value="F:L-threonylcarbamoyladenylate synthase"/>
    <property type="evidence" value="ECO:0007669"/>
    <property type="project" value="UniProtKB-EC"/>
</dbReference>
<evidence type="ECO:0000259" key="12">
    <source>
        <dbReference type="PROSITE" id="PS51163"/>
    </source>
</evidence>
<evidence type="ECO:0000256" key="6">
    <source>
        <dbReference type="ARBA" id="ARBA00022694"/>
    </source>
</evidence>